<feature type="non-terminal residue" evidence="1">
    <location>
        <position position="117"/>
    </location>
</feature>
<reference evidence="1 2" key="1">
    <citation type="submission" date="2020-10" db="EMBL/GenBank/DDBJ databases">
        <title>The Coptis chinensis genome and diversification of protoberbering-type alkaloids.</title>
        <authorList>
            <person name="Wang B."/>
            <person name="Shu S."/>
            <person name="Song C."/>
            <person name="Liu Y."/>
        </authorList>
    </citation>
    <scope>NUCLEOTIDE SEQUENCE [LARGE SCALE GENOMIC DNA]</scope>
    <source>
        <strain evidence="1">HL-2020</strain>
        <tissue evidence="1">Leaf</tissue>
    </source>
</reference>
<keyword evidence="2" id="KW-1185">Reference proteome</keyword>
<proteinExistence type="predicted"/>
<protein>
    <recommendedName>
        <fullName evidence="3">SWIM-type domain-containing protein</fullName>
    </recommendedName>
</protein>
<organism evidence="1 2">
    <name type="scientific">Coptis chinensis</name>
    <dbReference type="NCBI Taxonomy" id="261450"/>
    <lineage>
        <taxon>Eukaryota</taxon>
        <taxon>Viridiplantae</taxon>
        <taxon>Streptophyta</taxon>
        <taxon>Embryophyta</taxon>
        <taxon>Tracheophyta</taxon>
        <taxon>Spermatophyta</taxon>
        <taxon>Magnoliopsida</taxon>
        <taxon>Ranunculales</taxon>
        <taxon>Ranunculaceae</taxon>
        <taxon>Coptidoideae</taxon>
        <taxon>Coptis</taxon>
    </lineage>
</organism>
<evidence type="ECO:0000313" key="1">
    <source>
        <dbReference type="EMBL" id="KAF9587142.1"/>
    </source>
</evidence>
<dbReference type="Proteomes" id="UP000631114">
    <property type="component" value="Unassembled WGS sequence"/>
</dbReference>
<dbReference type="EMBL" id="JADFTS010000041">
    <property type="protein sequence ID" value="KAF9587142.1"/>
    <property type="molecule type" value="Genomic_DNA"/>
</dbReference>
<accession>A0A835GWG7</accession>
<evidence type="ECO:0000313" key="2">
    <source>
        <dbReference type="Proteomes" id="UP000631114"/>
    </source>
</evidence>
<feature type="non-terminal residue" evidence="1">
    <location>
        <position position="1"/>
    </location>
</feature>
<gene>
    <name evidence="1" type="ORF">IFM89_039639</name>
</gene>
<dbReference type="OrthoDB" id="1895098at2759"/>
<comment type="caution">
    <text evidence="1">The sequence shown here is derived from an EMBL/GenBank/DDBJ whole genome shotgun (WGS) entry which is preliminary data.</text>
</comment>
<sequence length="117" mass="13628">KHEYWVDLLSRYYTCNNWGIDGFSCRHAITSIYCKGDSVYSYIEVAFLATSFSNTYSHGITAISRNEICLDVSDKVEILPPYVKRAPDRPRDKRIESTGVMRYTAHKCRKCHKTDRH</sequence>
<name>A0A835GWG7_9MAGN</name>
<evidence type="ECO:0008006" key="3">
    <source>
        <dbReference type="Google" id="ProtNLM"/>
    </source>
</evidence>
<dbReference type="AlphaFoldDB" id="A0A835GWG7"/>